<keyword evidence="1" id="KW-0547">Nucleotide-binding</keyword>
<dbReference type="CDD" id="cd00130">
    <property type="entry name" value="PAS"/>
    <property type="match status" value="1"/>
</dbReference>
<dbReference type="InterPro" id="IPR000014">
    <property type="entry name" value="PAS"/>
</dbReference>
<dbReference type="InterPro" id="IPR009057">
    <property type="entry name" value="Homeodomain-like_sf"/>
</dbReference>
<dbReference type="InterPro" id="IPR013767">
    <property type="entry name" value="PAS_fold"/>
</dbReference>
<dbReference type="Pfam" id="PF00989">
    <property type="entry name" value="PAS"/>
    <property type="match status" value="1"/>
</dbReference>
<name>A0A517DYI2_9FIRM</name>
<dbReference type="FunFam" id="3.40.50.300:FF:000006">
    <property type="entry name" value="DNA-binding transcriptional regulator NtrC"/>
    <property type="match status" value="1"/>
</dbReference>
<dbReference type="InterPro" id="IPR002078">
    <property type="entry name" value="Sigma_54_int"/>
</dbReference>
<dbReference type="NCBIfam" id="TIGR00229">
    <property type="entry name" value="sensory_box"/>
    <property type="match status" value="1"/>
</dbReference>
<dbReference type="PROSITE" id="PS50112">
    <property type="entry name" value="PAS"/>
    <property type="match status" value="1"/>
</dbReference>
<dbReference type="Pfam" id="PF02954">
    <property type="entry name" value="HTH_8"/>
    <property type="match status" value="1"/>
</dbReference>
<evidence type="ECO:0000256" key="1">
    <source>
        <dbReference type="ARBA" id="ARBA00022741"/>
    </source>
</evidence>
<feature type="domain" description="Sigma-54 factor interaction" evidence="6">
    <location>
        <begin position="232"/>
        <end position="460"/>
    </location>
</feature>
<dbReference type="GO" id="GO:0005524">
    <property type="term" value="F:ATP binding"/>
    <property type="evidence" value="ECO:0007669"/>
    <property type="project" value="UniProtKB-KW"/>
</dbReference>
<dbReference type="InterPro" id="IPR035965">
    <property type="entry name" value="PAS-like_dom_sf"/>
</dbReference>
<dbReference type="SMART" id="SM00091">
    <property type="entry name" value="PAS"/>
    <property type="match status" value="1"/>
</dbReference>
<dbReference type="SUPFAM" id="SSF55785">
    <property type="entry name" value="PYP-like sensor domain (PAS domain)"/>
    <property type="match status" value="1"/>
</dbReference>
<dbReference type="GO" id="GO:0043565">
    <property type="term" value="F:sequence-specific DNA binding"/>
    <property type="evidence" value="ECO:0007669"/>
    <property type="project" value="InterPro"/>
</dbReference>
<dbReference type="SUPFAM" id="SSF46689">
    <property type="entry name" value="Homeodomain-like"/>
    <property type="match status" value="1"/>
</dbReference>
<dbReference type="InterPro" id="IPR027417">
    <property type="entry name" value="P-loop_NTPase"/>
</dbReference>
<evidence type="ECO:0000259" key="7">
    <source>
        <dbReference type="PROSITE" id="PS50112"/>
    </source>
</evidence>
<keyword evidence="3" id="KW-0805">Transcription regulation</keyword>
<evidence type="ECO:0000259" key="6">
    <source>
        <dbReference type="PROSITE" id="PS50045"/>
    </source>
</evidence>
<accession>A0A517DYI2</accession>
<dbReference type="SMART" id="SM00382">
    <property type="entry name" value="AAA"/>
    <property type="match status" value="1"/>
</dbReference>
<evidence type="ECO:0000256" key="4">
    <source>
        <dbReference type="ARBA" id="ARBA00023125"/>
    </source>
</evidence>
<dbReference type="Gene3D" id="3.30.450.20">
    <property type="entry name" value="PAS domain"/>
    <property type="match status" value="1"/>
</dbReference>
<keyword evidence="2" id="KW-0067">ATP-binding</keyword>
<evidence type="ECO:0000313" key="9">
    <source>
        <dbReference type="Proteomes" id="UP000320776"/>
    </source>
</evidence>
<evidence type="ECO:0000256" key="3">
    <source>
        <dbReference type="ARBA" id="ARBA00023015"/>
    </source>
</evidence>
<evidence type="ECO:0000313" key="8">
    <source>
        <dbReference type="EMBL" id="QDR82417.1"/>
    </source>
</evidence>
<dbReference type="PROSITE" id="PS50045">
    <property type="entry name" value="SIGMA54_INTERACT_4"/>
    <property type="match status" value="1"/>
</dbReference>
<dbReference type="GO" id="GO:0006355">
    <property type="term" value="P:regulation of DNA-templated transcription"/>
    <property type="evidence" value="ECO:0007669"/>
    <property type="project" value="InterPro"/>
</dbReference>
<dbReference type="Gene3D" id="1.10.10.60">
    <property type="entry name" value="Homeodomain-like"/>
    <property type="match status" value="1"/>
</dbReference>
<keyword evidence="5" id="KW-0804">Transcription</keyword>
<gene>
    <name evidence="8" type="primary">rocR_2</name>
    <name evidence="8" type="ORF">SPTER_38450</name>
</gene>
<dbReference type="InterPro" id="IPR003593">
    <property type="entry name" value="AAA+_ATPase"/>
</dbReference>
<dbReference type="PROSITE" id="PS00676">
    <property type="entry name" value="SIGMA54_INTERACT_2"/>
    <property type="match status" value="1"/>
</dbReference>
<dbReference type="KEGG" id="sted:SPTER_38450"/>
<dbReference type="EMBL" id="CP036259">
    <property type="protein sequence ID" value="QDR82417.1"/>
    <property type="molecule type" value="Genomic_DNA"/>
</dbReference>
<proteinExistence type="predicted"/>
<reference evidence="8 9" key="1">
    <citation type="submission" date="2019-02" db="EMBL/GenBank/DDBJ databases">
        <title>Closed genome of Sporomusa termitida DSM 4440.</title>
        <authorList>
            <person name="Poehlein A."/>
            <person name="Daniel R."/>
        </authorList>
    </citation>
    <scope>NUCLEOTIDE SEQUENCE [LARGE SCALE GENOMIC DNA]</scope>
    <source>
        <strain evidence="8 9">DSM 4440</strain>
    </source>
</reference>
<dbReference type="Pfam" id="PF25601">
    <property type="entry name" value="AAA_lid_14"/>
    <property type="match status" value="1"/>
</dbReference>
<dbReference type="InterPro" id="IPR025943">
    <property type="entry name" value="Sigma_54_int_dom_ATP-bd_2"/>
</dbReference>
<evidence type="ECO:0000256" key="2">
    <source>
        <dbReference type="ARBA" id="ARBA00022840"/>
    </source>
</evidence>
<dbReference type="InterPro" id="IPR058031">
    <property type="entry name" value="AAA_lid_NorR"/>
</dbReference>
<dbReference type="AlphaFoldDB" id="A0A517DYI2"/>
<organism evidence="8 9">
    <name type="scientific">Sporomusa termitida</name>
    <dbReference type="NCBI Taxonomy" id="2377"/>
    <lineage>
        <taxon>Bacteria</taxon>
        <taxon>Bacillati</taxon>
        <taxon>Bacillota</taxon>
        <taxon>Negativicutes</taxon>
        <taxon>Selenomonadales</taxon>
        <taxon>Sporomusaceae</taxon>
        <taxon>Sporomusa</taxon>
    </lineage>
</organism>
<dbReference type="PRINTS" id="PR01590">
    <property type="entry name" value="HTHFIS"/>
</dbReference>
<dbReference type="PANTHER" id="PTHR32071:SF74">
    <property type="entry name" value="TRANSCRIPTIONAL ACTIVATOR ROCR"/>
    <property type="match status" value="1"/>
</dbReference>
<protein>
    <submittedName>
        <fullName evidence="8">Arginine utilization regulatory protein RocR</fullName>
    </submittedName>
</protein>
<dbReference type="PANTHER" id="PTHR32071">
    <property type="entry name" value="TRANSCRIPTIONAL REGULATORY PROTEIN"/>
    <property type="match status" value="1"/>
</dbReference>
<dbReference type="RefSeq" id="WP_144351808.1">
    <property type="nucleotide sequence ID" value="NZ_CP036259.1"/>
</dbReference>
<dbReference type="Gene3D" id="3.40.50.300">
    <property type="entry name" value="P-loop containing nucleotide triphosphate hydrolases"/>
    <property type="match status" value="1"/>
</dbReference>
<dbReference type="Gene3D" id="1.10.8.60">
    <property type="match status" value="1"/>
</dbReference>
<evidence type="ECO:0000256" key="5">
    <source>
        <dbReference type="ARBA" id="ARBA00023163"/>
    </source>
</evidence>
<dbReference type="InterPro" id="IPR002197">
    <property type="entry name" value="HTH_Fis"/>
</dbReference>
<dbReference type="InterPro" id="IPR025944">
    <property type="entry name" value="Sigma_54_int_dom_CS"/>
</dbReference>
<dbReference type="PROSITE" id="PS00688">
    <property type="entry name" value="SIGMA54_INTERACT_3"/>
    <property type="match status" value="1"/>
</dbReference>
<keyword evidence="4" id="KW-0238">DNA-binding</keyword>
<dbReference type="OrthoDB" id="9803970at2"/>
<sequence>MGVCTAVLDLIITLNADFRIKAVQPVGNTPALLADGICAGLIDQPINHVLGAELKEQGIVELNNKFFRYQCVAEPDGSVLYLSNSGVLLDFYKQIYGHLAEGVQIYDRNGNFLFANPASEALEGYNSCDYLGKHLLDIYDVNEEYSTVLTILRTKKPVANRCDRFKMKNGTILTTINSGYPLIIDNTLYGAVVFESDISVLRQLKTRTFNLEAYIGSTDPGQQPALYTFDDIVHEAENMKDMIHFAKKVSLTDSSILLVGATGTGKELVAQSLHSFSARRYKPFIDVNCSAVPGNLFESMFFGTEKGAFTGSLSKAGLFEMANGGTIFLDEVNSISPEIQAKLLRVLQEKRLQRVGGSKYIQCDVRIISAANEDLNSLMQQQKIRMDFYYRLSTIRIDLPALKDRGQDISLLARTFLQGLCRQYQREPLAIAAEVLAVLQQYEWPGNVRELHHVLEYAVNRTADDAGILTMECLPGYLLLEGSSSLTAPGGGGKPARPEAAGTFAECMERYEYDLICRTLTAKAGNITNSAKQLGISRQSLQYRMKKLSIGG</sequence>
<feature type="domain" description="PAS" evidence="7">
    <location>
        <begin position="88"/>
        <end position="141"/>
    </location>
</feature>
<dbReference type="Proteomes" id="UP000320776">
    <property type="component" value="Chromosome"/>
</dbReference>
<dbReference type="SUPFAM" id="SSF52540">
    <property type="entry name" value="P-loop containing nucleoside triphosphate hydrolases"/>
    <property type="match status" value="1"/>
</dbReference>
<dbReference type="Pfam" id="PF00158">
    <property type="entry name" value="Sigma54_activat"/>
    <property type="match status" value="1"/>
</dbReference>
<keyword evidence="9" id="KW-1185">Reference proteome</keyword>
<dbReference type="CDD" id="cd00009">
    <property type="entry name" value="AAA"/>
    <property type="match status" value="1"/>
</dbReference>